<accession>A0A509EHB2</accession>
<dbReference type="AlphaFoldDB" id="A0A509EHB2"/>
<dbReference type="Proteomes" id="UP000410984">
    <property type="component" value="Unassembled WGS sequence"/>
</dbReference>
<feature type="region of interest" description="Disordered" evidence="1">
    <location>
        <begin position="208"/>
        <end position="249"/>
    </location>
</feature>
<protein>
    <submittedName>
        <fullName evidence="2">Uncharacterized protein</fullName>
    </submittedName>
</protein>
<evidence type="ECO:0000256" key="1">
    <source>
        <dbReference type="SAM" id="MobiDB-lite"/>
    </source>
</evidence>
<evidence type="ECO:0000313" key="3">
    <source>
        <dbReference type="Proteomes" id="UP000410984"/>
    </source>
</evidence>
<name>A0A509EHB2_9HYPH</name>
<evidence type="ECO:0000313" key="2">
    <source>
        <dbReference type="EMBL" id="VUD72839.1"/>
    </source>
</evidence>
<sequence>MPIPDLLRQDVDEADAVIDRALDDVVGGEEAVDVVGAQVRDHLGRRHGAELHVGVGVDAVLGEVVAQKIIVVRVIERDRELEALPVLRIAVVFVLVGETDRLTVDVLDGRNREGHRVRAEAKGDGERHRRQHVGGVVFLVQRLVAHHRPAGGLHHLNVQALLLVEAHGLGHDDRRSAGDRDEADLEVGLLGLGLLGEGFGDELRRQELADNRRRGRGPDTPQDGAAFERTRKQGAHHRRRDGPLDRRVPRRQGRLVRSLAIMRPAGAAAAGKAAFDIERIVEGGHHGLRRGRWKSLSNSRAKRWDILSV</sequence>
<keyword evidence="3" id="KW-1185">Reference proteome</keyword>
<proteinExistence type="predicted"/>
<organism evidence="2 3">
    <name type="scientific">Methylobacterium symbioticum</name>
    <dbReference type="NCBI Taxonomy" id="2584084"/>
    <lineage>
        <taxon>Bacteria</taxon>
        <taxon>Pseudomonadati</taxon>
        <taxon>Pseudomonadota</taxon>
        <taxon>Alphaproteobacteria</taxon>
        <taxon>Hyphomicrobiales</taxon>
        <taxon>Methylobacteriaceae</taxon>
        <taxon>Methylobacterium</taxon>
    </lineage>
</organism>
<reference evidence="2 3" key="1">
    <citation type="submission" date="2019-06" db="EMBL/GenBank/DDBJ databases">
        <authorList>
            <person name="Rodrigo-Torres L."/>
            <person name="Arahal R. D."/>
            <person name="Lucena T."/>
        </authorList>
    </citation>
    <scope>NUCLEOTIDE SEQUENCE [LARGE SCALE GENOMIC DNA]</scope>
    <source>
        <strain evidence="2 3">SB0023/3</strain>
    </source>
</reference>
<gene>
    <name evidence="2" type="ORF">MET9862_03444</name>
</gene>
<dbReference type="EMBL" id="CABFPH010000051">
    <property type="protein sequence ID" value="VUD72839.1"/>
    <property type="molecule type" value="Genomic_DNA"/>
</dbReference>